<gene>
    <name evidence="1" type="ORF">AMECASPLE_028291</name>
</gene>
<proteinExistence type="predicted"/>
<keyword evidence="2" id="KW-1185">Reference proteome</keyword>
<organism evidence="1 2">
    <name type="scientific">Ameca splendens</name>
    <dbReference type="NCBI Taxonomy" id="208324"/>
    <lineage>
        <taxon>Eukaryota</taxon>
        <taxon>Metazoa</taxon>
        <taxon>Chordata</taxon>
        <taxon>Craniata</taxon>
        <taxon>Vertebrata</taxon>
        <taxon>Euteleostomi</taxon>
        <taxon>Actinopterygii</taxon>
        <taxon>Neopterygii</taxon>
        <taxon>Teleostei</taxon>
        <taxon>Neoteleostei</taxon>
        <taxon>Acanthomorphata</taxon>
        <taxon>Ovalentaria</taxon>
        <taxon>Atherinomorphae</taxon>
        <taxon>Cyprinodontiformes</taxon>
        <taxon>Goodeidae</taxon>
        <taxon>Ameca</taxon>
    </lineage>
</organism>
<accession>A0ABV0YHP5</accession>
<dbReference type="Proteomes" id="UP001469553">
    <property type="component" value="Unassembled WGS sequence"/>
</dbReference>
<protein>
    <submittedName>
        <fullName evidence="1">Uncharacterized protein</fullName>
    </submittedName>
</protein>
<evidence type="ECO:0000313" key="2">
    <source>
        <dbReference type="Proteomes" id="UP001469553"/>
    </source>
</evidence>
<comment type="caution">
    <text evidence="1">The sequence shown here is derived from an EMBL/GenBank/DDBJ whole genome shotgun (WGS) entry which is preliminary data.</text>
</comment>
<reference evidence="1 2" key="1">
    <citation type="submission" date="2021-06" db="EMBL/GenBank/DDBJ databases">
        <authorList>
            <person name="Palmer J.M."/>
        </authorList>
    </citation>
    <scope>NUCLEOTIDE SEQUENCE [LARGE SCALE GENOMIC DNA]</scope>
    <source>
        <strain evidence="1 2">AS_MEX2019</strain>
        <tissue evidence="1">Muscle</tissue>
    </source>
</reference>
<name>A0ABV0YHP5_9TELE</name>
<sequence length="168" mass="17974">MIKTRFLCGGGGRVIVRLIRSSPLASAREHPLTPRFALNSVPLFGPGAAGKGSRNSRKTEPELLMISGSPPWSMLGSASLLFNGQKSERSLVGTPGGGRTVQPVQLVSGCWELILRFSSDSDVTLEPNAFSLKEGLLIVLVLTSICSTGVITKYCCLYVLTSEEHVLK</sequence>
<dbReference type="EMBL" id="JAHRIP010031311">
    <property type="protein sequence ID" value="MEQ2292968.1"/>
    <property type="molecule type" value="Genomic_DNA"/>
</dbReference>
<evidence type="ECO:0000313" key="1">
    <source>
        <dbReference type="EMBL" id="MEQ2292968.1"/>
    </source>
</evidence>